<dbReference type="Proteomes" id="UP000828390">
    <property type="component" value="Unassembled WGS sequence"/>
</dbReference>
<evidence type="ECO:0000313" key="2">
    <source>
        <dbReference type="Proteomes" id="UP000828390"/>
    </source>
</evidence>
<proteinExistence type="predicted"/>
<sequence>MIDVIQVNHLSLIGGSNRKKTLQIILERLMSKRLRCKFFSKGVKGKLSFDSSEMQSSSAMKSNTENVTEHKIKELISYHLKYAPHWKGGGKRYIYNYL</sequence>
<accession>A0A9D4F492</accession>
<organism evidence="1 2">
    <name type="scientific">Dreissena polymorpha</name>
    <name type="common">Zebra mussel</name>
    <name type="synonym">Mytilus polymorpha</name>
    <dbReference type="NCBI Taxonomy" id="45954"/>
    <lineage>
        <taxon>Eukaryota</taxon>
        <taxon>Metazoa</taxon>
        <taxon>Spiralia</taxon>
        <taxon>Lophotrochozoa</taxon>
        <taxon>Mollusca</taxon>
        <taxon>Bivalvia</taxon>
        <taxon>Autobranchia</taxon>
        <taxon>Heteroconchia</taxon>
        <taxon>Euheterodonta</taxon>
        <taxon>Imparidentia</taxon>
        <taxon>Neoheterodontei</taxon>
        <taxon>Myida</taxon>
        <taxon>Dreissenoidea</taxon>
        <taxon>Dreissenidae</taxon>
        <taxon>Dreissena</taxon>
    </lineage>
</organism>
<dbReference type="EMBL" id="JAIWYP010000008">
    <property type="protein sequence ID" value="KAH3791024.1"/>
    <property type="molecule type" value="Genomic_DNA"/>
</dbReference>
<evidence type="ECO:0000313" key="1">
    <source>
        <dbReference type="EMBL" id="KAH3791024.1"/>
    </source>
</evidence>
<dbReference type="AlphaFoldDB" id="A0A9D4F492"/>
<reference evidence="1" key="1">
    <citation type="journal article" date="2019" name="bioRxiv">
        <title>The Genome of the Zebra Mussel, Dreissena polymorpha: A Resource for Invasive Species Research.</title>
        <authorList>
            <person name="McCartney M.A."/>
            <person name="Auch B."/>
            <person name="Kono T."/>
            <person name="Mallez S."/>
            <person name="Zhang Y."/>
            <person name="Obille A."/>
            <person name="Becker A."/>
            <person name="Abrahante J.E."/>
            <person name="Garbe J."/>
            <person name="Badalamenti J.P."/>
            <person name="Herman A."/>
            <person name="Mangelson H."/>
            <person name="Liachko I."/>
            <person name="Sullivan S."/>
            <person name="Sone E.D."/>
            <person name="Koren S."/>
            <person name="Silverstein K.A.T."/>
            <person name="Beckman K.B."/>
            <person name="Gohl D.M."/>
        </authorList>
    </citation>
    <scope>NUCLEOTIDE SEQUENCE</scope>
    <source>
        <strain evidence="1">Duluth1</strain>
        <tissue evidence="1">Whole animal</tissue>
    </source>
</reference>
<reference evidence="1" key="2">
    <citation type="submission" date="2020-11" db="EMBL/GenBank/DDBJ databases">
        <authorList>
            <person name="McCartney M.A."/>
            <person name="Auch B."/>
            <person name="Kono T."/>
            <person name="Mallez S."/>
            <person name="Becker A."/>
            <person name="Gohl D.M."/>
            <person name="Silverstein K.A.T."/>
            <person name="Koren S."/>
            <person name="Bechman K.B."/>
            <person name="Herman A."/>
            <person name="Abrahante J.E."/>
            <person name="Garbe J."/>
        </authorList>
    </citation>
    <scope>NUCLEOTIDE SEQUENCE</scope>
    <source>
        <strain evidence="1">Duluth1</strain>
        <tissue evidence="1">Whole animal</tissue>
    </source>
</reference>
<comment type="caution">
    <text evidence="1">The sequence shown here is derived from an EMBL/GenBank/DDBJ whole genome shotgun (WGS) entry which is preliminary data.</text>
</comment>
<keyword evidence="2" id="KW-1185">Reference proteome</keyword>
<protein>
    <submittedName>
        <fullName evidence="1">Uncharacterized protein</fullName>
    </submittedName>
</protein>
<gene>
    <name evidence="1" type="ORF">DPMN_169234</name>
</gene>
<name>A0A9D4F492_DREPO</name>